<comment type="caution">
    <text evidence="2">The sequence shown here is derived from an EMBL/GenBank/DDBJ whole genome shotgun (WGS) entry which is preliminary data.</text>
</comment>
<organism evidence="2">
    <name type="scientific">marine sediment metagenome</name>
    <dbReference type="NCBI Taxonomy" id="412755"/>
    <lineage>
        <taxon>unclassified sequences</taxon>
        <taxon>metagenomes</taxon>
        <taxon>ecological metagenomes</taxon>
    </lineage>
</organism>
<protein>
    <submittedName>
        <fullName evidence="2">Uncharacterized protein</fullName>
    </submittedName>
</protein>
<dbReference type="AlphaFoldDB" id="A0A0F9C079"/>
<feature type="compositionally biased region" description="Polar residues" evidence="1">
    <location>
        <begin position="159"/>
        <end position="173"/>
    </location>
</feature>
<evidence type="ECO:0000256" key="1">
    <source>
        <dbReference type="SAM" id="MobiDB-lite"/>
    </source>
</evidence>
<gene>
    <name evidence="2" type="ORF">LCGC14_2667470</name>
</gene>
<evidence type="ECO:0000313" key="2">
    <source>
        <dbReference type="EMBL" id="KKK95969.1"/>
    </source>
</evidence>
<accession>A0A0F9C079</accession>
<feature type="non-terminal residue" evidence="2">
    <location>
        <position position="180"/>
    </location>
</feature>
<reference evidence="2" key="1">
    <citation type="journal article" date="2015" name="Nature">
        <title>Complex archaea that bridge the gap between prokaryotes and eukaryotes.</title>
        <authorList>
            <person name="Spang A."/>
            <person name="Saw J.H."/>
            <person name="Jorgensen S.L."/>
            <person name="Zaremba-Niedzwiedzka K."/>
            <person name="Martijn J."/>
            <person name="Lind A.E."/>
            <person name="van Eijk R."/>
            <person name="Schleper C."/>
            <person name="Guy L."/>
            <person name="Ettema T.J."/>
        </authorList>
    </citation>
    <scope>NUCLEOTIDE SEQUENCE</scope>
</reference>
<name>A0A0F9C079_9ZZZZ</name>
<dbReference type="EMBL" id="LAZR01046683">
    <property type="protein sequence ID" value="KKK95969.1"/>
    <property type="molecule type" value="Genomic_DNA"/>
</dbReference>
<feature type="region of interest" description="Disordered" evidence="1">
    <location>
        <begin position="159"/>
        <end position="180"/>
    </location>
</feature>
<sequence>MKLVLEVVEDRVNEAVTYAMTEIGARSLIMTRYSQNAQLTIDTRLRATDNFVQHFIIQGGIAPAERNTPIGFNIFEESIRFTYGNPGDNLFKLQFFDSPITPFGWCVARKGNPNINATTTSTELNNVNLGSFSMIEVFCSSSQAGIIHLSINHNGVSVTHTQNTQHPSSNVNEVASRPTP</sequence>
<proteinExistence type="predicted"/>